<name>A0A3P6EUA0_BRAOL</name>
<dbReference type="AlphaFoldDB" id="A0A3P6EUA0"/>
<dbReference type="EMBL" id="LR031876">
    <property type="protein sequence ID" value="VDD37205.1"/>
    <property type="molecule type" value="Genomic_DNA"/>
</dbReference>
<protein>
    <submittedName>
        <fullName evidence="1">Uncharacterized protein</fullName>
    </submittedName>
</protein>
<proteinExistence type="predicted"/>
<accession>A0A3P6EUA0</accession>
<sequence>MFLRQSEPLHLPNSVNGSLSVCLSEFRFCGPERVVNLGRRRGSKQVSKQCFRFVFLFMSL</sequence>
<gene>
    <name evidence="1" type="ORF">BOLC7T42765H</name>
</gene>
<reference evidence="1" key="1">
    <citation type="submission" date="2018-11" db="EMBL/GenBank/DDBJ databases">
        <authorList>
            <consortium name="Genoscope - CEA"/>
            <person name="William W."/>
        </authorList>
    </citation>
    <scope>NUCLEOTIDE SEQUENCE</scope>
</reference>
<evidence type="ECO:0000313" key="1">
    <source>
        <dbReference type="EMBL" id="VDD37205.1"/>
    </source>
</evidence>
<organism evidence="1">
    <name type="scientific">Brassica oleracea</name>
    <name type="common">Wild cabbage</name>
    <dbReference type="NCBI Taxonomy" id="3712"/>
    <lineage>
        <taxon>Eukaryota</taxon>
        <taxon>Viridiplantae</taxon>
        <taxon>Streptophyta</taxon>
        <taxon>Embryophyta</taxon>
        <taxon>Tracheophyta</taxon>
        <taxon>Spermatophyta</taxon>
        <taxon>Magnoliopsida</taxon>
        <taxon>eudicotyledons</taxon>
        <taxon>Gunneridae</taxon>
        <taxon>Pentapetalae</taxon>
        <taxon>rosids</taxon>
        <taxon>malvids</taxon>
        <taxon>Brassicales</taxon>
        <taxon>Brassicaceae</taxon>
        <taxon>Brassiceae</taxon>
        <taxon>Brassica</taxon>
    </lineage>
</organism>